<feature type="transmembrane region" description="Helical" evidence="1">
    <location>
        <begin position="173"/>
        <end position="194"/>
    </location>
</feature>
<dbReference type="Proteomes" id="UP001549110">
    <property type="component" value="Unassembled WGS sequence"/>
</dbReference>
<keyword evidence="1" id="KW-0472">Membrane</keyword>
<feature type="transmembrane region" description="Helical" evidence="1">
    <location>
        <begin position="243"/>
        <end position="269"/>
    </location>
</feature>
<comment type="caution">
    <text evidence="2">The sequence shown here is derived from an EMBL/GenBank/DDBJ whole genome shotgun (WGS) entry which is preliminary data.</text>
</comment>
<evidence type="ECO:0000313" key="3">
    <source>
        <dbReference type="Proteomes" id="UP001549110"/>
    </source>
</evidence>
<sequence>MLQIRALIPHQTCDEVIKAIEADPATANLVVLRGVALRGQGDLVLFDVARENINAIIAKLRALGVDTSGSIALLDRVTVLSDAAEAASIAAAGHPADAVVWDEIEDQAKEDAQLSWSFLSFLVLATLISSIGRYLDQPILIIGAMVVGPEFAPIAAICLAIARRRGALFRPAIITLLGGFAIAAVITWLLWALANAAGLVDPVAATTGPATGFIVQPDAWSFVIALLAGCAGVLSLTTAKSSALVGVFISITTVPALGAMGLTVAVGAWDEAWASLVQLAVNVAGIIVAGTATLVAQQLASQTPRKERRPNL</sequence>
<feature type="transmembrane region" description="Helical" evidence="1">
    <location>
        <begin position="138"/>
        <end position="161"/>
    </location>
</feature>
<dbReference type="RefSeq" id="WP_331931575.1">
    <property type="nucleotide sequence ID" value="NZ_JBEPLU010000001.1"/>
</dbReference>
<organism evidence="2 3">
    <name type="scientific">Phenylobacterium koreense</name>
    <dbReference type="NCBI Taxonomy" id="266125"/>
    <lineage>
        <taxon>Bacteria</taxon>
        <taxon>Pseudomonadati</taxon>
        <taxon>Pseudomonadota</taxon>
        <taxon>Alphaproteobacteria</taxon>
        <taxon>Caulobacterales</taxon>
        <taxon>Caulobacteraceae</taxon>
        <taxon>Phenylobacterium</taxon>
    </lineage>
</organism>
<reference evidence="2 3" key="1">
    <citation type="submission" date="2024-06" db="EMBL/GenBank/DDBJ databases">
        <title>Genomic Encyclopedia of Type Strains, Phase IV (KMG-IV): sequencing the most valuable type-strain genomes for metagenomic binning, comparative biology and taxonomic classification.</title>
        <authorList>
            <person name="Goeker M."/>
        </authorList>
    </citation>
    <scope>NUCLEOTIDE SEQUENCE [LARGE SCALE GENOMIC DNA]</scope>
    <source>
        <strain evidence="2 3">DSM 17809</strain>
    </source>
</reference>
<keyword evidence="3" id="KW-1185">Reference proteome</keyword>
<dbReference type="PANTHER" id="PTHR20992:SF9">
    <property type="entry name" value="AT15442P-RELATED"/>
    <property type="match status" value="1"/>
</dbReference>
<evidence type="ECO:0000256" key="1">
    <source>
        <dbReference type="SAM" id="Phobius"/>
    </source>
</evidence>
<feature type="transmembrane region" description="Helical" evidence="1">
    <location>
        <begin position="275"/>
        <end position="296"/>
    </location>
</feature>
<feature type="transmembrane region" description="Helical" evidence="1">
    <location>
        <begin position="114"/>
        <end position="132"/>
    </location>
</feature>
<accession>A0ABV2EK98</accession>
<dbReference type="InterPro" id="IPR005240">
    <property type="entry name" value="DUF389"/>
</dbReference>
<feature type="transmembrane region" description="Helical" evidence="1">
    <location>
        <begin position="219"/>
        <end position="236"/>
    </location>
</feature>
<gene>
    <name evidence="2" type="ORF">ABID41_002227</name>
</gene>
<proteinExistence type="predicted"/>
<keyword evidence="1" id="KW-1133">Transmembrane helix</keyword>
<name>A0ABV2EK98_9CAUL</name>
<evidence type="ECO:0000313" key="2">
    <source>
        <dbReference type="EMBL" id="MET3527132.1"/>
    </source>
</evidence>
<dbReference type="EMBL" id="JBEPLU010000001">
    <property type="protein sequence ID" value="MET3527132.1"/>
    <property type="molecule type" value="Genomic_DNA"/>
</dbReference>
<keyword evidence="1" id="KW-0812">Transmembrane</keyword>
<protein>
    <submittedName>
        <fullName evidence="2">Hydrophobic protein (TIGR00271 family)</fullName>
    </submittedName>
</protein>
<dbReference type="PANTHER" id="PTHR20992">
    <property type="entry name" value="AT15442P-RELATED"/>
    <property type="match status" value="1"/>
</dbReference>
<dbReference type="Pfam" id="PF04087">
    <property type="entry name" value="DUF389"/>
    <property type="match status" value="1"/>
</dbReference>